<reference evidence="2" key="1">
    <citation type="journal article" date="2023" name="Mol. Plant Microbe Interact.">
        <title>Elucidating the Obligate Nature and Biological Capacity of an Invasive Fungal Corn Pathogen.</title>
        <authorList>
            <person name="MacCready J.S."/>
            <person name="Roggenkamp E.M."/>
            <person name="Gdanetz K."/>
            <person name="Chilvers M.I."/>
        </authorList>
    </citation>
    <scope>NUCLEOTIDE SEQUENCE</scope>
    <source>
        <strain evidence="2">PM02</strain>
    </source>
</reference>
<dbReference type="EMBL" id="JAQQPM010000003">
    <property type="protein sequence ID" value="KAK2069523.1"/>
    <property type="molecule type" value="Genomic_DNA"/>
</dbReference>
<feature type="region of interest" description="Disordered" evidence="1">
    <location>
        <begin position="703"/>
        <end position="728"/>
    </location>
</feature>
<evidence type="ECO:0008006" key="4">
    <source>
        <dbReference type="Google" id="ProtNLM"/>
    </source>
</evidence>
<feature type="compositionally biased region" description="Polar residues" evidence="1">
    <location>
        <begin position="444"/>
        <end position="458"/>
    </location>
</feature>
<protein>
    <recommendedName>
        <fullName evidence="4">Developmental regulatory protein wetA</fullName>
    </recommendedName>
</protein>
<sequence>MTAAAAAMEPMEPMEPMFLSDDFALDGKAFAAAAAYAWADDLGEHGGDEPSPTDFFAQFVRLDDSDAASSGAADGSLRSYGQASALVDPALVDPALSLALSLSGAGTTTTTATTAGSIADSVADRHAAGPAHELATAFYTQEGAQRTLPALAGAAGGSLSDSEVLKLEELSVRSPRGLLPPGQEHPQRRGAGLARTTSLSVPTSPQLHPAVAAVHKIPSSASPRKPGRLETIYSTIRKATALRGRPRPPPPQQQQQQQQQQKSAGANTMASLPLSPPLYAGPPGASGFVAGSVDDPFLDTGAGLAPAAVIHGMPRPHRPLDIPVLDAGACIAASTSFAVEGPRDGADSTRAPWPQETAFHLSAEAPGENGPEGGREDVPAKTEDVAWLHGSHANAMMTDYYRTTNAQNATLNLAVQLQQRPQKHQQRHPSSQYRVDPSPHGHQPKQTQSFRQHQQQDQIDPLSFDYPAPPAVEVSVPDGLMIHMPQPHGTPSAVLHPEYLLQQQQQQQQQYHHLSAALAMQHYPPPPHPHRLHASGLAQLHPGEHYRSSYMHSDAGAGSRRPRPRAPSSGARYLSQPHQAGALSSPRKVSSSAMLAAGRSSSTSPTPGSSARKVRRAASLTLHGSSGGGGVGATTPTALRKRRSWTQRRTSETARAASGGSMSSGGGGEDRLERTGGGGGTRNKKKNGGIGFVNFTPEDHGYLMNGVAPSGSSKTRARREKEAADRARKTKEAMVQAVREAGGDVEMLREVVMLEVA</sequence>
<name>A0AAD9I222_9PEZI</name>
<evidence type="ECO:0000313" key="3">
    <source>
        <dbReference type="Proteomes" id="UP001217918"/>
    </source>
</evidence>
<feature type="region of interest" description="Disordered" evidence="1">
    <location>
        <begin position="242"/>
        <end position="278"/>
    </location>
</feature>
<organism evidence="2 3">
    <name type="scientific">Phyllachora maydis</name>
    <dbReference type="NCBI Taxonomy" id="1825666"/>
    <lineage>
        <taxon>Eukaryota</taxon>
        <taxon>Fungi</taxon>
        <taxon>Dikarya</taxon>
        <taxon>Ascomycota</taxon>
        <taxon>Pezizomycotina</taxon>
        <taxon>Sordariomycetes</taxon>
        <taxon>Sordariomycetidae</taxon>
        <taxon>Phyllachorales</taxon>
        <taxon>Phyllachoraceae</taxon>
        <taxon>Phyllachora</taxon>
    </lineage>
</organism>
<proteinExistence type="predicted"/>
<feature type="region of interest" description="Disordered" evidence="1">
    <location>
        <begin position="175"/>
        <end position="204"/>
    </location>
</feature>
<evidence type="ECO:0000313" key="2">
    <source>
        <dbReference type="EMBL" id="KAK2069523.1"/>
    </source>
</evidence>
<feature type="compositionally biased region" description="Basic and acidic residues" evidence="1">
    <location>
        <begin position="719"/>
        <end position="728"/>
    </location>
</feature>
<dbReference type="AlphaFoldDB" id="A0AAD9I222"/>
<dbReference type="Proteomes" id="UP001217918">
    <property type="component" value="Unassembled WGS sequence"/>
</dbReference>
<feature type="compositionally biased region" description="Polar residues" evidence="1">
    <location>
        <begin position="195"/>
        <end position="204"/>
    </location>
</feature>
<accession>A0AAD9I222</accession>
<comment type="caution">
    <text evidence="2">The sequence shown here is derived from an EMBL/GenBank/DDBJ whole genome shotgun (WGS) entry which is preliminary data.</text>
</comment>
<feature type="region of interest" description="Disordered" evidence="1">
    <location>
        <begin position="547"/>
        <end position="690"/>
    </location>
</feature>
<gene>
    <name evidence="2" type="ORF">P8C59_004098</name>
</gene>
<feature type="region of interest" description="Disordered" evidence="1">
    <location>
        <begin position="417"/>
        <end position="465"/>
    </location>
</feature>
<evidence type="ECO:0000256" key="1">
    <source>
        <dbReference type="SAM" id="MobiDB-lite"/>
    </source>
</evidence>
<feature type="compositionally biased region" description="Low complexity" evidence="1">
    <location>
        <begin position="597"/>
        <end position="624"/>
    </location>
</feature>
<keyword evidence="3" id="KW-1185">Reference proteome</keyword>